<dbReference type="PANTHER" id="PTHR24384:SF189">
    <property type="entry name" value="C2H2-TYPE DOMAIN-CONTAINING PROTEIN-RELATED"/>
    <property type="match status" value="1"/>
</dbReference>
<dbReference type="PANTHER" id="PTHR24384">
    <property type="entry name" value="FINGER PUTATIVE TRANSCRIPTION FACTOR FAMILY-RELATED"/>
    <property type="match status" value="1"/>
</dbReference>
<sequence length="1034" mass="116243">MMHQHPLPQRSAPQGYPWPVPSSRQSSDALDHSEKQSSHCKGRKKQKPRKIDTQCLEGADEESSTLMFDPKSKEIRFEKEGLKQVKVEPTDLIPVVLPTASHGYPHNVHPMERMLYQQQVSQPQPRSVIVVDDVDEPLPDTGNAVSSVPDSTCPEDGPEPIAAENDGCELIIEKVNTVSSIMSLNSAGGRTGSDETASVECESFHVSSPENNCSSVDEPEDIIIEAKDTTRSPTDIISTNKQGTVGQPPVSAEGSKSSGRLRPREQLRNSERFNLSREQSLFTSQFDHPLFSEFLLQSSPIRASGNHGNSSHANTNHGNSNQGSSNHGNSNYGNSSHEDISMDTSGSNEYGTIYSSGGKKKYLCHKEGCRFVGRTCSEIRQHNEQHLKEFFTTGKFKCLLCSFANSHRVALQIHSVVHQGAAPFTCNVCGSGPFSSIKKLNLHIQSHTGENKFSCSHVNCSYTSNHSSNMNRHYRLKHNGVIPICQGTLSPSRYRCASCEFCSESEVIVAIHSIVHKKTPPYSCWACGKGGFLTPDSINWHTNTHLKDGSLALLPSYQFDDGATSAVGSSEEAVQPFTSANVDGVKQNLLELPPAQKRMKCLLCKFSTNQKLGMEIHSTVHKDLPPFQCSYCKEKGFKTNKQLAFHIQTHTGEAKYTCTYKECFYTSNHSSNMNRHYRLRHDHEHCTPSHCASSKSTICPANKHKQQFDSPPFSLVPELPAQEEPEPAVDSLETSAQTSAQTPAQTPTVNLDLSGADLTEKRYYCGECDFSTDGDRQWRLHQLKHLPRYHCTLCAFSSLANDVMKRHYRSVHKRPPPVFLTTTAPKETAKTTAESRHLKCNLCNFRTSYSDELTRHVQQMHVIKKCAMCNYMTVDKRQYNLHVEVLYHLLYTYSAPLHLLYTSTLTIHLLYTYSTLTLHLLYTYSTPLHLLYTYSTLTLHLLYTYYTLTLHLLYTYSTLTLHLLYTYSTLTIHLLYTYSTLTIHLLYTYSALTLHLLYTSTLYSTLTLHLLYTYSTLTLHLYTYSTLTIHVLYT</sequence>
<feature type="compositionally biased region" description="Polar residues" evidence="11">
    <location>
        <begin position="302"/>
        <end position="313"/>
    </location>
</feature>
<dbReference type="SMART" id="SM00355">
    <property type="entry name" value="ZnF_C2H2"/>
    <property type="match status" value="13"/>
</dbReference>
<feature type="compositionally biased region" description="Low complexity" evidence="11">
    <location>
        <begin position="734"/>
        <end position="748"/>
    </location>
</feature>
<dbReference type="AlphaFoldDB" id="A0A7J7JKK1"/>
<evidence type="ECO:0000313" key="15">
    <source>
        <dbReference type="Proteomes" id="UP000593567"/>
    </source>
</evidence>
<dbReference type="GO" id="GO:0005634">
    <property type="term" value="C:nucleus"/>
    <property type="evidence" value="ECO:0007669"/>
    <property type="project" value="UniProtKB-SubCell"/>
</dbReference>
<dbReference type="OrthoDB" id="7233854at2759"/>
<dbReference type="GO" id="GO:0008270">
    <property type="term" value="F:zinc ion binding"/>
    <property type="evidence" value="ECO:0007669"/>
    <property type="project" value="UniProtKB-KW"/>
</dbReference>
<keyword evidence="7" id="KW-0238">DNA-binding</keyword>
<evidence type="ECO:0000256" key="12">
    <source>
        <dbReference type="SAM" id="Phobius"/>
    </source>
</evidence>
<comment type="subcellular location">
    <subcellularLocation>
        <location evidence="1">Nucleus</location>
    </subcellularLocation>
</comment>
<accession>A0A7J7JKK1</accession>
<dbReference type="Gene3D" id="3.30.160.60">
    <property type="entry name" value="Classic Zinc Finger"/>
    <property type="match status" value="4"/>
</dbReference>
<dbReference type="GO" id="GO:0000978">
    <property type="term" value="F:RNA polymerase II cis-regulatory region sequence-specific DNA binding"/>
    <property type="evidence" value="ECO:0007669"/>
    <property type="project" value="TreeGrafter"/>
</dbReference>
<feature type="transmembrane region" description="Helical" evidence="12">
    <location>
        <begin position="934"/>
        <end position="954"/>
    </location>
</feature>
<keyword evidence="4 10" id="KW-0863">Zinc-finger</keyword>
<keyword evidence="12" id="KW-0812">Transmembrane</keyword>
<keyword evidence="6" id="KW-0805">Transcription regulation</keyword>
<evidence type="ECO:0000256" key="6">
    <source>
        <dbReference type="ARBA" id="ARBA00023015"/>
    </source>
</evidence>
<keyword evidence="8" id="KW-0804">Transcription</keyword>
<keyword evidence="2" id="KW-0479">Metal-binding</keyword>
<evidence type="ECO:0000256" key="5">
    <source>
        <dbReference type="ARBA" id="ARBA00022833"/>
    </source>
</evidence>
<dbReference type="EMBL" id="VXIV02002293">
    <property type="protein sequence ID" value="KAF6026353.1"/>
    <property type="molecule type" value="Genomic_DNA"/>
</dbReference>
<evidence type="ECO:0000256" key="9">
    <source>
        <dbReference type="ARBA" id="ARBA00023242"/>
    </source>
</evidence>
<organism evidence="14 15">
    <name type="scientific">Bugula neritina</name>
    <name type="common">Brown bryozoan</name>
    <name type="synonym">Sertularia neritina</name>
    <dbReference type="NCBI Taxonomy" id="10212"/>
    <lineage>
        <taxon>Eukaryota</taxon>
        <taxon>Metazoa</taxon>
        <taxon>Spiralia</taxon>
        <taxon>Lophotrochozoa</taxon>
        <taxon>Bryozoa</taxon>
        <taxon>Gymnolaemata</taxon>
        <taxon>Cheilostomatida</taxon>
        <taxon>Flustrina</taxon>
        <taxon>Buguloidea</taxon>
        <taxon>Bugulidae</taxon>
        <taxon>Bugula</taxon>
    </lineage>
</organism>
<evidence type="ECO:0000256" key="1">
    <source>
        <dbReference type="ARBA" id="ARBA00004123"/>
    </source>
</evidence>
<feature type="compositionally biased region" description="Low complexity" evidence="11">
    <location>
        <begin position="314"/>
        <end position="335"/>
    </location>
</feature>
<feature type="transmembrane region" description="Helical" evidence="12">
    <location>
        <begin position="974"/>
        <end position="998"/>
    </location>
</feature>
<feature type="compositionally biased region" description="Basic and acidic residues" evidence="11">
    <location>
        <begin position="262"/>
        <end position="272"/>
    </location>
</feature>
<gene>
    <name evidence="14" type="ORF">EB796_015327</name>
</gene>
<feature type="region of interest" description="Disordered" evidence="11">
    <location>
        <begin position="1"/>
        <end position="67"/>
    </location>
</feature>
<keyword evidence="5" id="KW-0862">Zinc</keyword>
<evidence type="ECO:0000256" key="8">
    <source>
        <dbReference type="ARBA" id="ARBA00023163"/>
    </source>
</evidence>
<feature type="compositionally biased region" description="Polar residues" evidence="11">
    <location>
        <begin position="231"/>
        <end position="245"/>
    </location>
</feature>
<feature type="domain" description="C2H2-type" evidence="13">
    <location>
        <begin position="656"/>
        <end position="686"/>
    </location>
</feature>
<feature type="region of interest" description="Disordered" evidence="11">
    <location>
        <begin position="302"/>
        <end position="344"/>
    </location>
</feature>
<feature type="compositionally biased region" description="Basic residues" evidence="11">
    <location>
        <begin position="38"/>
        <end position="48"/>
    </location>
</feature>
<dbReference type="InterPro" id="IPR050752">
    <property type="entry name" value="C2H2-ZF_domain"/>
</dbReference>
<feature type="domain" description="C2H2-type" evidence="13">
    <location>
        <begin position="396"/>
        <end position="423"/>
    </location>
</feature>
<dbReference type="GO" id="GO:0000981">
    <property type="term" value="F:DNA-binding transcription factor activity, RNA polymerase II-specific"/>
    <property type="evidence" value="ECO:0007669"/>
    <property type="project" value="TreeGrafter"/>
</dbReference>
<evidence type="ECO:0000259" key="13">
    <source>
        <dbReference type="PROSITE" id="PS50157"/>
    </source>
</evidence>
<dbReference type="Proteomes" id="UP000593567">
    <property type="component" value="Unassembled WGS sequence"/>
</dbReference>
<feature type="domain" description="C2H2-type" evidence="13">
    <location>
        <begin position="453"/>
        <end position="483"/>
    </location>
</feature>
<evidence type="ECO:0000256" key="3">
    <source>
        <dbReference type="ARBA" id="ARBA00022737"/>
    </source>
</evidence>
<evidence type="ECO:0000256" key="11">
    <source>
        <dbReference type="SAM" id="MobiDB-lite"/>
    </source>
</evidence>
<feature type="region of interest" description="Disordered" evidence="11">
    <location>
        <begin position="709"/>
        <end position="752"/>
    </location>
</feature>
<evidence type="ECO:0000313" key="14">
    <source>
        <dbReference type="EMBL" id="KAF6026353.1"/>
    </source>
</evidence>
<keyword evidence="3" id="KW-0677">Repeat</keyword>
<dbReference type="SUPFAM" id="SSF57667">
    <property type="entry name" value="beta-beta-alpha zinc fingers"/>
    <property type="match status" value="4"/>
</dbReference>
<name>A0A7J7JKK1_BUGNE</name>
<keyword evidence="12" id="KW-0472">Membrane</keyword>
<feature type="transmembrane region" description="Helical" evidence="12">
    <location>
        <begin position="899"/>
        <end position="922"/>
    </location>
</feature>
<keyword evidence="12" id="KW-1133">Transmembrane helix</keyword>
<dbReference type="InterPro" id="IPR013087">
    <property type="entry name" value="Znf_C2H2_type"/>
</dbReference>
<feature type="domain" description="C2H2-type" evidence="13">
    <location>
        <begin position="627"/>
        <end position="655"/>
    </location>
</feature>
<evidence type="ECO:0000256" key="10">
    <source>
        <dbReference type="PROSITE-ProRule" id="PRU00042"/>
    </source>
</evidence>
<keyword evidence="9" id="KW-0539">Nucleus</keyword>
<reference evidence="14" key="1">
    <citation type="submission" date="2020-06" db="EMBL/GenBank/DDBJ databases">
        <title>Draft genome of Bugula neritina, a colonial animal packing powerful symbionts and potential medicines.</title>
        <authorList>
            <person name="Rayko M."/>
        </authorList>
    </citation>
    <scope>NUCLEOTIDE SEQUENCE [LARGE SCALE GENOMIC DNA]</scope>
    <source>
        <strain evidence="14">Kwan_BN1</strain>
    </source>
</reference>
<evidence type="ECO:0000256" key="7">
    <source>
        <dbReference type="ARBA" id="ARBA00023125"/>
    </source>
</evidence>
<proteinExistence type="predicted"/>
<feature type="domain" description="C2H2-type" evidence="13">
    <location>
        <begin position="789"/>
        <end position="817"/>
    </location>
</feature>
<dbReference type="InterPro" id="IPR036236">
    <property type="entry name" value="Znf_C2H2_sf"/>
</dbReference>
<evidence type="ECO:0000256" key="4">
    <source>
        <dbReference type="ARBA" id="ARBA00022771"/>
    </source>
</evidence>
<dbReference type="PROSITE" id="PS50157">
    <property type="entry name" value="ZINC_FINGER_C2H2_2"/>
    <property type="match status" value="5"/>
</dbReference>
<evidence type="ECO:0000256" key="2">
    <source>
        <dbReference type="ARBA" id="ARBA00022723"/>
    </source>
</evidence>
<comment type="caution">
    <text evidence="14">The sequence shown here is derived from an EMBL/GenBank/DDBJ whole genome shotgun (WGS) entry which is preliminary data.</text>
</comment>
<keyword evidence="15" id="KW-1185">Reference proteome</keyword>
<protein>
    <recommendedName>
        <fullName evidence="13">C2H2-type domain-containing protein</fullName>
    </recommendedName>
</protein>
<feature type="region of interest" description="Disordered" evidence="11">
    <location>
        <begin position="225"/>
        <end position="272"/>
    </location>
</feature>